<protein>
    <submittedName>
        <fullName evidence="2">Uncharacterized protein</fullName>
    </submittedName>
</protein>
<evidence type="ECO:0000256" key="1">
    <source>
        <dbReference type="SAM" id="MobiDB-lite"/>
    </source>
</evidence>
<organism evidence="2 3">
    <name type="scientific">Pendulispora brunnea</name>
    <dbReference type="NCBI Taxonomy" id="2905690"/>
    <lineage>
        <taxon>Bacteria</taxon>
        <taxon>Pseudomonadati</taxon>
        <taxon>Myxococcota</taxon>
        <taxon>Myxococcia</taxon>
        <taxon>Myxococcales</taxon>
        <taxon>Sorangiineae</taxon>
        <taxon>Pendulisporaceae</taxon>
        <taxon>Pendulispora</taxon>
    </lineage>
</organism>
<name>A0ABZ2KDS0_9BACT</name>
<reference evidence="2 3" key="1">
    <citation type="submission" date="2021-12" db="EMBL/GenBank/DDBJ databases">
        <title>Discovery of the Pendulisporaceae a myxobacterial family with distinct sporulation behavior and unique specialized metabolism.</title>
        <authorList>
            <person name="Garcia R."/>
            <person name="Popoff A."/>
            <person name="Bader C.D."/>
            <person name="Loehr J."/>
            <person name="Walesch S."/>
            <person name="Walt C."/>
            <person name="Boldt J."/>
            <person name="Bunk B."/>
            <person name="Haeckl F.J.F.P.J."/>
            <person name="Gunesch A.P."/>
            <person name="Birkelbach J."/>
            <person name="Nuebel U."/>
            <person name="Pietschmann T."/>
            <person name="Bach T."/>
            <person name="Mueller R."/>
        </authorList>
    </citation>
    <scope>NUCLEOTIDE SEQUENCE [LARGE SCALE GENOMIC DNA]</scope>
    <source>
        <strain evidence="2 3">MSr12523</strain>
    </source>
</reference>
<keyword evidence="3" id="KW-1185">Reference proteome</keyword>
<proteinExistence type="predicted"/>
<dbReference type="EMBL" id="CP089982">
    <property type="protein sequence ID" value="WXA96783.1"/>
    <property type="molecule type" value="Genomic_DNA"/>
</dbReference>
<feature type="region of interest" description="Disordered" evidence="1">
    <location>
        <begin position="78"/>
        <end position="122"/>
    </location>
</feature>
<evidence type="ECO:0000313" key="3">
    <source>
        <dbReference type="Proteomes" id="UP001379533"/>
    </source>
</evidence>
<dbReference type="Proteomes" id="UP001379533">
    <property type="component" value="Chromosome"/>
</dbReference>
<evidence type="ECO:0000313" key="2">
    <source>
        <dbReference type="EMBL" id="WXA96783.1"/>
    </source>
</evidence>
<accession>A0ABZ2KDS0</accession>
<dbReference type="RefSeq" id="WP_394847399.1">
    <property type="nucleotide sequence ID" value="NZ_CP089982.1"/>
</dbReference>
<gene>
    <name evidence="2" type="ORF">LZC95_08030</name>
</gene>
<sequence length="122" mass="12719">MGARLQAEGDDVAFVFDEGVVVLPYLVHSNHYRRGVQHGALVAADEETARRCGVPFRDPSEILAAARADAIARWTAERPDETPAIARMDQADSGETAAVQAPPSEAAGGEHAVGDAPANGAS</sequence>